<dbReference type="InterPro" id="IPR001482">
    <property type="entry name" value="T2SS/T4SS_dom"/>
</dbReference>
<dbReference type="CDD" id="cd01130">
    <property type="entry name" value="VirB11-like_ATPase"/>
    <property type="match status" value="1"/>
</dbReference>
<organism evidence="3">
    <name type="scientific">freshwater metagenome</name>
    <dbReference type="NCBI Taxonomy" id="449393"/>
    <lineage>
        <taxon>unclassified sequences</taxon>
        <taxon>metagenomes</taxon>
        <taxon>ecological metagenomes</taxon>
    </lineage>
</organism>
<evidence type="ECO:0000313" key="4">
    <source>
        <dbReference type="EMBL" id="CAB4750222.1"/>
    </source>
</evidence>
<proteinExistence type="inferred from homology"/>
<dbReference type="PANTHER" id="PTHR30486">
    <property type="entry name" value="TWITCHING MOTILITY PROTEIN PILT"/>
    <property type="match status" value="1"/>
</dbReference>
<evidence type="ECO:0000256" key="1">
    <source>
        <dbReference type="ARBA" id="ARBA00006611"/>
    </source>
</evidence>
<gene>
    <name evidence="3" type="ORF">UFOPK1358_01570</name>
    <name evidence="4" type="ORF">UFOPK2766_01612</name>
</gene>
<comment type="similarity">
    <text evidence="1">Belongs to the GSP E family.</text>
</comment>
<dbReference type="PANTHER" id="PTHR30486:SF6">
    <property type="entry name" value="TYPE IV PILUS RETRACTATION ATPASE PILT"/>
    <property type="match status" value="1"/>
</dbReference>
<dbReference type="EMBL" id="CAEZSF010000184">
    <property type="protein sequence ID" value="CAB4550144.1"/>
    <property type="molecule type" value="Genomic_DNA"/>
</dbReference>
<name>A0A6J6CFQ2_9ZZZZ</name>
<protein>
    <submittedName>
        <fullName evidence="3">Unannotated protein</fullName>
    </submittedName>
</protein>
<sequence length="432" mass="47130">MIPTNVSPLAELEQLVQMRATALSVDVDTSEGSDRLRDLIDVAVTEWSEEHHRGQREIGLSDPEGVSNRAFRNLAQYGPLTDLLEDDDVWEIMVNSPDLIFVRRHSMGSSFHDEVFHDDDHVARTLTKLLDDSSSSHRKLDPTEGLQDAQLDNGARIHIVHGDLARGGHLMLNIRKFTGVAITRLDELVNRGSLSTQAAEFLSAAVRSRLSIIFAGAPGAGKTTLLSCCAAELDPSRRVVIAEEVFEADVPLANVASMQTRPSRSDRPEIDLRRLVAGFLRMAPDVAIVGEVRDREALPLLLTLSSGVTGYTTIHAGSARTALTRLRFVAQLSDAASDLPVAALNNLVSEAVDLVVHTERGPNGPRVTEILAVEDHTAGAEAVQFTTTELFNRISENAELQSTGLLPLRATKELARHGFDVRKLCALAEDKR</sequence>
<dbReference type="GO" id="GO:0016887">
    <property type="term" value="F:ATP hydrolysis activity"/>
    <property type="evidence" value="ECO:0007669"/>
    <property type="project" value="InterPro"/>
</dbReference>
<feature type="domain" description="Bacterial type II secretion system protein E" evidence="2">
    <location>
        <begin position="76"/>
        <end position="334"/>
    </location>
</feature>
<dbReference type="Gene3D" id="3.40.50.300">
    <property type="entry name" value="P-loop containing nucleotide triphosphate hydrolases"/>
    <property type="match status" value="1"/>
</dbReference>
<accession>A0A6J6CFQ2</accession>
<dbReference type="Gene3D" id="3.30.450.380">
    <property type="match status" value="1"/>
</dbReference>
<evidence type="ECO:0000259" key="2">
    <source>
        <dbReference type="Pfam" id="PF00437"/>
    </source>
</evidence>
<dbReference type="InterPro" id="IPR050921">
    <property type="entry name" value="T4SS_GSP_E_ATPase"/>
</dbReference>
<evidence type="ECO:0000313" key="3">
    <source>
        <dbReference type="EMBL" id="CAB4550144.1"/>
    </source>
</evidence>
<reference evidence="3" key="1">
    <citation type="submission" date="2020-05" db="EMBL/GenBank/DDBJ databases">
        <authorList>
            <person name="Chiriac C."/>
            <person name="Salcher M."/>
            <person name="Ghai R."/>
            <person name="Kavagutti S V."/>
        </authorList>
    </citation>
    <scope>NUCLEOTIDE SEQUENCE</scope>
</reference>
<dbReference type="EMBL" id="CAEZYU010000081">
    <property type="protein sequence ID" value="CAB4750222.1"/>
    <property type="molecule type" value="Genomic_DNA"/>
</dbReference>
<dbReference type="InterPro" id="IPR027417">
    <property type="entry name" value="P-loop_NTPase"/>
</dbReference>
<dbReference type="SUPFAM" id="SSF52540">
    <property type="entry name" value="P-loop containing nucleoside triphosphate hydrolases"/>
    <property type="match status" value="1"/>
</dbReference>
<dbReference type="Pfam" id="PF00437">
    <property type="entry name" value="T2SSE"/>
    <property type="match status" value="1"/>
</dbReference>
<dbReference type="AlphaFoldDB" id="A0A6J6CFQ2"/>